<gene>
    <name evidence="1" type="ORF">ACFQ5T_05635</name>
</gene>
<keyword evidence="2" id="KW-1185">Reference proteome</keyword>
<dbReference type="RefSeq" id="WP_164508862.1">
    <property type="nucleotide sequence ID" value="NZ_JBHTOM010000006.1"/>
</dbReference>
<dbReference type="Proteomes" id="UP001597195">
    <property type="component" value="Unassembled WGS sequence"/>
</dbReference>
<organism evidence="1 2">
    <name type="scientific">Levilactobacillus fuyuanensis</name>
    <dbReference type="NCBI Taxonomy" id="2486022"/>
    <lineage>
        <taxon>Bacteria</taxon>
        <taxon>Bacillati</taxon>
        <taxon>Bacillota</taxon>
        <taxon>Bacilli</taxon>
        <taxon>Lactobacillales</taxon>
        <taxon>Lactobacillaceae</taxon>
        <taxon>Levilactobacillus</taxon>
    </lineage>
</organism>
<proteinExistence type="predicted"/>
<comment type="caution">
    <text evidence="1">The sequence shown here is derived from an EMBL/GenBank/DDBJ whole genome shotgun (WGS) entry which is preliminary data.</text>
</comment>
<protein>
    <submittedName>
        <fullName evidence="1">Uncharacterized protein</fullName>
    </submittedName>
</protein>
<accession>A0ABW4H3K0</accession>
<dbReference type="EMBL" id="JBHTOM010000006">
    <property type="protein sequence ID" value="MFD1549169.1"/>
    <property type="molecule type" value="Genomic_DNA"/>
</dbReference>
<evidence type="ECO:0000313" key="1">
    <source>
        <dbReference type="EMBL" id="MFD1549169.1"/>
    </source>
</evidence>
<sequence>MAKHYRLRQPAIPPAVGNAYSQRAGFQLGLKPREVHASFQTRLAL</sequence>
<name>A0ABW4H3K0_9LACO</name>
<reference evidence="2" key="1">
    <citation type="journal article" date="2019" name="Int. J. Syst. Evol. Microbiol.">
        <title>The Global Catalogue of Microorganisms (GCM) 10K type strain sequencing project: providing services to taxonomists for standard genome sequencing and annotation.</title>
        <authorList>
            <consortium name="The Broad Institute Genomics Platform"/>
            <consortium name="The Broad Institute Genome Sequencing Center for Infectious Disease"/>
            <person name="Wu L."/>
            <person name="Ma J."/>
        </authorList>
    </citation>
    <scope>NUCLEOTIDE SEQUENCE [LARGE SCALE GENOMIC DNA]</scope>
    <source>
        <strain evidence="2">CCM 8906</strain>
    </source>
</reference>
<evidence type="ECO:0000313" key="2">
    <source>
        <dbReference type="Proteomes" id="UP001597195"/>
    </source>
</evidence>